<dbReference type="InterPro" id="IPR011990">
    <property type="entry name" value="TPR-like_helical_dom_sf"/>
</dbReference>
<dbReference type="PANTHER" id="PTHR47691:SF3">
    <property type="entry name" value="HTH-TYPE TRANSCRIPTIONAL REGULATOR RV0890C-RELATED"/>
    <property type="match status" value="1"/>
</dbReference>
<evidence type="ECO:0000256" key="1">
    <source>
        <dbReference type="ARBA" id="ARBA00005820"/>
    </source>
</evidence>
<dbReference type="InterPro" id="IPR016032">
    <property type="entry name" value="Sig_transdc_resp-reg_C-effctor"/>
</dbReference>
<gene>
    <name evidence="5" type="ORF">SAMN04489713_105409</name>
</gene>
<dbReference type="GO" id="GO:0000160">
    <property type="term" value="P:phosphorelay signal transduction system"/>
    <property type="evidence" value="ECO:0007669"/>
    <property type="project" value="InterPro"/>
</dbReference>
<accession>A0A1I5GUG1</accession>
<evidence type="ECO:0000256" key="3">
    <source>
        <dbReference type="PROSITE-ProRule" id="PRU01091"/>
    </source>
</evidence>
<dbReference type="PROSITE" id="PS51755">
    <property type="entry name" value="OMPR_PHOB"/>
    <property type="match status" value="1"/>
</dbReference>
<dbReference type="SUPFAM" id="SSF46894">
    <property type="entry name" value="C-terminal effector domain of the bipartite response regulators"/>
    <property type="match status" value="1"/>
</dbReference>
<dbReference type="PANTHER" id="PTHR47691">
    <property type="entry name" value="REGULATOR-RELATED"/>
    <property type="match status" value="1"/>
</dbReference>
<dbReference type="AlphaFoldDB" id="A0A1I5GUG1"/>
<keyword evidence="6" id="KW-1185">Reference proteome</keyword>
<dbReference type="Gene3D" id="1.25.40.10">
    <property type="entry name" value="Tetratricopeptide repeat domain"/>
    <property type="match status" value="1"/>
</dbReference>
<dbReference type="InterPro" id="IPR036388">
    <property type="entry name" value="WH-like_DNA-bd_sf"/>
</dbReference>
<evidence type="ECO:0000313" key="5">
    <source>
        <dbReference type="EMBL" id="SFO39530.1"/>
    </source>
</evidence>
<dbReference type="SUPFAM" id="SSF52540">
    <property type="entry name" value="P-loop containing nucleoside triphosphate hydrolases"/>
    <property type="match status" value="1"/>
</dbReference>
<evidence type="ECO:0000259" key="4">
    <source>
        <dbReference type="PROSITE" id="PS51755"/>
    </source>
</evidence>
<dbReference type="GO" id="GO:0016887">
    <property type="term" value="F:ATP hydrolysis activity"/>
    <property type="evidence" value="ECO:0007669"/>
    <property type="project" value="InterPro"/>
</dbReference>
<dbReference type="PRINTS" id="PR00364">
    <property type="entry name" value="DISEASERSIST"/>
</dbReference>
<dbReference type="Pfam" id="PF00486">
    <property type="entry name" value="Trans_reg_C"/>
    <property type="match status" value="1"/>
</dbReference>
<evidence type="ECO:0000256" key="2">
    <source>
        <dbReference type="ARBA" id="ARBA00023125"/>
    </source>
</evidence>
<dbReference type="Pfam" id="PF03704">
    <property type="entry name" value="BTAD"/>
    <property type="match status" value="1"/>
</dbReference>
<name>A0A1I5GUG1_9ACTN</name>
<dbReference type="STRING" id="1993.SAMN04489713_105409"/>
<evidence type="ECO:0000313" key="6">
    <source>
        <dbReference type="Proteomes" id="UP000183413"/>
    </source>
</evidence>
<dbReference type="Pfam" id="PF13401">
    <property type="entry name" value="AAA_22"/>
    <property type="match status" value="1"/>
</dbReference>
<dbReference type="InterPro" id="IPR027417">
    <property type="entry name" value="P-loop_NTPase"/>
</dbReference>
<dbReference type="InParanoid" id="A0A1I5GUG1"/>
<proteinExistence type="inferred from homology"/>
<sequence length="957" mass="103586">MEGVRYEFRLLGPLEVRRDGVPVPIGAAKLRLLLASLLVDAGRVVTLDTLVYRLWGEAPPGRPRNALQNYVLRLRRAFGEDGGRVVVSHALGYSIAVDPDAMDLHRFAALVSRGRAALQDGFPERAAGPLREALDLCQGEPLSDLPPGLLPDVVAMLAEQRLDALELRIDADLALGRFHEVVPELRALVGAHPLRERFWAQRMRALYLSGRRGEALECYRTVASLLADELGVDPGADLQALHLAMLAERPGPDLTPVRRRPARGNLPAETNSFVGREDQLARTLRTLEEARLVTLTGVGGVGKTRLALRVAAEAAPAFADGAWLADLAQLVPRTEAEQLYRTIAESLGLHDHSPRSPADAVADHLRDRRLLLVLDNCEHLVEEVAALAQRLLCAAPALRILATSRERLAVPGEHVLLVPGLALPPGTGESDEGRSEALRLLLDRAAASAPEFGVTDRNRGAIVRLCRLLDGIPLAIELAAVRLSSMAVEEILDRLDDRFQPLSASPARARGRYRRTLRAVIGWSHGLCTEGERLLWARLSIFSGGFDLEAAEAVCAGGGVTPAEVADLLAGLVHKSIVMADGTEGRTRYRLLETIRRYGRQQLREAGAIDEFRLRHTRHYRDLTLRAAAHWCGPDEVDWLCRLRRDLPDLRGALESCATGPGPAAAGLDIVINLLRTRFWFFSGTLGEARHWLDQLSTARPGDAPDERETAAAAMRAFLIIVQGDRRAVPEAIAACRAAAAAHPCAPAVYVEGVHALLRGNDARSIALLARARAEFLAAGQAGDAHMATMFWAMAAAYLGDRDTAVHARDVYGTEAETTGAAWAASWALWTAGLAELRHGEPSRALAPLREALVRQHAIGDDWGPVWDVEALAWTAAAIGQHHRAAVLLGAAHRLRQATGVTLTGLKPFQAAHAEAARLIRGALTREAYAQAWHRGSADDDGVGLALTMVDEIIGSL</sequence>
<dbReference type="InterPro" id="IPR058852">
    <property type="entry name" value="HTH_77"/>
</dbReference>
<organism evidence="5 6">
    <name type="scientific">Actinomadura madurae</name>
    <dbReference type="NCBI Taxonomy" id="1993"/>
    <lineage>
        <taxon>Bacteria</taxon>
        <taxon>Bacillati</taxon>
        <taxon>Actinomycetota</taxon>
        <taxon>Actinomycetes</taxon>
        <taxon>Streptosporangiales</taxon>
        <taxon>Thermomonosporaceae</taxon>
        <taxon>Actinomadura</taxon>
    </lineage>
</organism>
<dbReference type="EMBL" id="FOVH01000005">
    <property type="protein sequence ID" value="SFO39530.1"/>
    <property type="molecule type" value="Genomic_DNA"/>
</dbReference>
<dbReference type="Proteomes" id="UP000183413">
    <property type="component" value="Unassembled WGS sequence"/>
</dbReference>
<dbReference type="SUPFAM" id="SSF48452">
    <property type="entry name" value="TPR-like"/>
    <property type="match status" value="1"/>
</dbReference>
<reference evidence="5 6" key="1">
    <citation type="submission" date="2016-10" db="EMBL/GenBank/DDBJ databases">
        <authorList>
            <person name="de Groot N.N."/>
        </authorList>
    </citation>
    <scope>NUCLEOTIDE SEQUENCE [LARGE SCALE GENOMIC DNA]</scope>
    <source>
        <strain evidence="5 6">DSM 43067</strain>
    </source>
</reference>
<dbReference type="GO" id="GO:0006355">
    <property type="term" value="P:regulation of DNA-templated transcription"/>
    <property type="evidence" value="ECO:0007669"/>
    <property type="project" value="InterPro"/>
</dbReference>
<protein>
    <submittedName>
        <fullName evidence="5">Predicted ATPase</fullName>
    </submittedName>
</protein>
<feature type="domain" description="OmpR/PhoB-type" evidence="4">
    <location>
        <begin position="1"/>
        <end position="97"/>
    </location>
</feature>
<dbReference type="RefSeq" id="WP_075021601.1">
    <property type="nucleotide sequence ID" value="NZ_FOVH01000005.1"/>
</dbReference>
<dbReference type="CDD" id="cd15831">
    <property type="entry name" value="BTAD"/>
    <property type="match status" value="1"/>
</dbReference>
<dbReference type="InterPro" id="IPR049945">
    <property type="entry name" value="AAA_22"/>
</dbReference>
<dbReference type="Gene3D" id="1.10.10.10">
    <property type="entry name" value="Winged helix-like DNA-binding domain superfamily/Winged helix DNA-binding domain"/>
    <property type="match status" value="1"/>
</dbReference>
<comment type="similarity">
    <text evidence="1">Belongs to the AfsR/DnrI/RedD regulatory family.</text>
</comment>
<feature type="DNA-binding region" description="OmpR/PhoB-type" evidence="3">
    <location>
        <begin position="1"/>
        <end position="97"/>
    </location>
</feature>
<dbReference type="InterPro" id="IPR005158">
    <property type="entry name" value="BTAD"/>
</dbReference>
<dbReference type="SMART" id="SM01043">
    <property type="entry name" value="BTAD"/>
    <property type="match status" value="1"/>
</dbReference>
<dbReference type="InterPro" id="IPR001867">
    <property type="entry name" value="OmpR/PhoB-type_DNA-bd"/>
</dbReference>
<dbReference type="Gene3D" id="3.40.50.300">
    <property type="entry name" value="P-loop containing nucleotide triphosphate hydrolases"/>
    <property type="match status" value="1"/>
</dbReference>
<dbReference type="SMART" id="SM00862">
    <property type="entry name" value="Trans_reg_C"/>
    <property type="match status" value="1"/>
</dbReference>
<dbReference type="eggNOG" id="COG3629">
    <property type="taxonomic scope" value="Bacteria"/>
</dbReference>
<dbReference type="eggNOG" id="COG3903">
    <property type="taxonomic scope" value="Bacteria"/>
</dbReference>
<dbReference type="Pfam" id="PF25872">
    <property type="entry name" value="HTH_77"/>
    <property type="match status" value="1"/>
</dbReference>
<keyword evidence="2 3" id="KW-0238">DNA-binding</keyword>
<dbReference type="GO" id="GO:0003677">
    <property type="term" value="F:DNA binding"/>
    <property type="evidence" value="ECO:0007669"/>
    <property type="project" value="UniProtKB-UniRule"/>
</dbReference>